<dbReference type="RefSeq" id="WP_154759574.1">
    <property type="nucleotide sequence ID" value="NZ_WMBA01000048.1"/>
</dbReference>
<keyword evidence="3" id="KW-1185">Reference proteome</keyword>
<dbReference type="PANTHER" id="PTHR42889">
    <property type="entry name" value="BLR3681 PROTEIN"/>
    <property type="match status" value="1"/>
</dbReference>
<dbReference type="Proteomes" id="UP000440096">
    <property type="component" value="Unassembled WGS sequence"/>
</dbReference>
<keyword evidence="2" id="KW-0378">Hydrolase</keyword>
<dbReference type="AlphaFoldDB" id="A0A6N7Z7U8"/>
<dbReference type="Gene3D" id="3.20.20.140">
    <property type="entry name" value="Metal-dependent hydrolases"/>
    <property type="match status" value="1"/>
</dbReference>
<gene>
    <name evidence="2" type="ORF">GKO32_26240</name>
</gene>
<dbReference type="GO" id="GO:0016787">
    <property type="term" value="F:hydrolase activity"/>
    <property type="evidence" value="ECO:0007669"/>
    <property type="project" value="UniProtKB-KW"/>
</dbReference>
<sequence>MREGATIFDNVVHIHNLSEDNVIEPMGRLAQNFFYRNLRETRGEGVDYGRFAQAWSAREVGNLLFHPGSQIDYAMVQTVPMFDLYVDGLDAVERQHELVRLFPDAVVFCGGTDPMLRGLNTAMHDLDHQIVDLGARSIKFYTAHTGGMSWRMDDPKVAFPMYERMLEHGVDIAQVHKGNPIGPEPLAALAAHDVGEAALAFPQMRFIIHHLGVPYEDETIAIAARYPNIYLSMSTWINFIEVAPRLTAERLGKALYGVGSDRILFGSEAPIGPDPQSLLDAVWNFQIPEDLREGYGYPAISDADRAKMCGGNLLDLLGMPPLAESAVAS</sequence>
<evidence type="ECO:0000313" key="2">
    <source>
        <dbReference type="EMBL" id="MTD57444.1"/>
    </source>
</evidence>
<dbReference type="SUPFAM" id="SSF51556">
    <property type="entry name" value="Metallo-dependent hydrolases"/>
    <property type="match status" value="1"/>
</dbReference>
<evidence type="ECO:0000313" key="3">
    <source>
        <dbReference type="Proteomes" id="UP000440096"/>
    </source>
</evidence>
<comment type="caution">
    <text evidence="2">The sequence shown here is derived from an EMBL/GenBank/DDBJ whole genome shotgun (WGS) entry which is preliminary data.</text>
</comment>
<accession>A0A6N7Z7U8</accession>
<dbReference type="OrthoDB" id="1407586at2"/>
<name>A0A6N7Z7U8_9PSEU</name>
<organism evidence="2 3">
    <name type="scientific">Amycolatopsis pithecellobii</name>
    <dbReference type="NCBI Taxonomy" id="664692"/>
    <lineage>
        <taxon>Bacteria</taxon>
        <taxon>Bacillati</taxon>
        <taxon>Actinomycetota</taxon>
        <taxon>Actinomycetes</taxon>
        <taxon>Pseudonocardiales</taxon>
        <taxon>Pseudonocardiaceae</taxon>
        <taxon>Amycolatopsis</taxon>
    </lineage>
</organism>
<reference evidence="2 3" key="1">
    <citation type="submission" date="2019-11" db="EMBL/GenBank/DDBJ databases">
        <title>Draft genome of Amycolatopsis RM579.</title>
        <authorList>
            <person name="Duangmal K."/>
            <person name="Mingma R."/>
        </authorList>
    </citation>
    <scope>NUCLEOTIDE SEQUENCE [LARGE SCALE GENOMIC DNA]</scope>
    <source>
        <strain evidence="2 3">RM579</strain>
    </source>
</reference>
<proteinExistence type="predicted"/>
<dbReference type="InterPro" id="IPR032466">
    <property type="entry name" value="Metal_Hydrolase"/>
</dbReference>
<evidence type="ECO:0000259" key="1">
    <source>
        <dbReference type="Pfam" id="PF04909"/>
    </source>
</evidence>
<dbReference type="PANTHER" id="PTHR42889:SF1">
    <property type="entry name" value="BLR3681 PROTEIN"/>
    <property type="match status" value="1"/>
</dbReference>
<dbReference type="InterPro" id="IPR006680">
    <property type="entry name" value="Amidohydro-rel"/>
</dbReference>
<feature type="domain" description="Amidohydrolase-related" evidence="1">
    <location>
        <begin position="107"/>
        <end position="315"/>
    </location>
</feature>
<dbReference type="Pfam" id="PF04909">
    <property type="entry name" value="Amidohydro_2"/>
    <property type="match status" value="1"/>
</dbReference>
<dbReference type="EMBL" id="WMBA01000048">
    <property type="protein sequence ID" value="MTD57444.1"/>
    <property type="molecule type" value="Genomic_DNA"/>
</dbReference>
<protein>
    <submittedName>
        <fullName evidence="2">Amidohydrolase family protein</fullName>
    </submittedName>
</protein>